<protein>
    <submittedName>
        <fullName evidence="2">Uncharacterized protein</fullName>
    </submittedName>
</protein>
<feature type="region of interest" description="Disordered" evidence="1">
    <location>
        <begin position="318"/>
        <end position="355"/>
    </location>
</feature>
<accession>K3WII0</accession>
<reference evidence="3" key="1">
    <citation type="journal article" date="2010" name="Genome Biol.">
        <title>Genome sequence of the necrotrophic plant pathogen Pythium ultimum reveals original pathogenicity mechanisms and effector repertoire.</title>
        <authorList>
            <person name="Levesque C.A."/>
            <person name="Brouwer H."/>
            <person name="Cano L."/>
            <person name="Hamilton J.P."/>
            <person name="Holt C."/>
            <person name="Huitema E."/>
            <person name="Raffaele S."/>
            <person name="Robideau G.P."/>
            <person name="Thines M."/>
            <person name="Win J."/>
            <person name="Zerillo M.M."/>
            <person name="Beakes G.W."/>
            <person name="Boore J.L."/>
            <person name="Busam D."/>
            <person name="Dumas B."/>
            <person name="Ferriera S."/>
            <person name="Fuerstenberg S.I."/>
            <person name="Gachon C.M."/>
            <person name="Gaulin E."/>
            <person name="Govers F."/>
            <person name="Grenville-Briggs L."/>
            <person name="Horner N."/>
            <person name="Hostetler J."/>
            <person name="Jiang R.H."/>
            <person name="Johnson J."/>
            <person name="Krajaejun T."/>
            <person name="Lin H."/>
            <person name="Meijer H.J."/>
            <person name="Moore B."/>
            <person name="Morris P."/>
            <person name="Phuntmart V."/>
            <person name="Puiu D."/>
            <person name="Shetty J."/>
            <person name="Stajich J.E."/>
            <person name="Tripathy S."/>
            <person name="Wawra S."/>
            <person name="van West P."/>
            <person name="Whitty B.R."/>
            <person name="Coutinho P.M."/>
            <person name="Henrissat B."/>
            <person name="Martin F."/>
            <person name="Thomas P.D."/>
            <person name="Tyler B.M."/>
            <person name="De Vries R.P."/>
            <person name="Kamoun S."/>
            <person name="Yandell M."/>
            <person name="Tisserat N."/>
            <person name="Buell C.R."/>
        </authorList>
    </citation>
    <scope>NUCLEOTIDE SEQUENCE</scope>
    <source>
        <strain evidence="3">DAOM:BR144</strain>
    </source>
</reference>
<proteinExistence type="predicted"/>
<dbReference type="InParanoid" id="K3WII0"/>
<dbReference type="PANTHER" id="PTHR35213:SF3">
    <property type="entry name" value="MYB-LIKE DOMAIN-CONTAINING PROTEIN"/>
    <property type="match status" value="1"/>
</dbReference>
<keyword evidence="3" id="KW-1185">Reference proteome</keyword>
<feature type="compositionally biased region" description="Low complexity" evidence="1">
    <location>
        <begin position="83"/>
        <end position="100"/>
    </location>
</feature>
<feature type="region of interest" description="Disordered" evidence="1">
    <location>
        <begin position="229"/>
        <end position="249"/>
    </location>
</feature>
<organism evidence="2 3">
    <name type="scientific">Globisporangium ultimum (strain ATCC 200006 / CBS 805.95 / DAOM BR144)</name>
    <name type="common">Pythium ultimum</name>
    <dbReference type="NCBI Taxonomy" id="431595"/>
    <lineage>
        <taxon>Eukaryota</taxon>
        <taxon>Sar</taxon>
        <taxon>Stramenopiles</taxon>
        <taxon>Oomycota</taxon>
        <taxon>Peronosporomycetes</taxon>
        <taxon>Pythiales</taxon>
        <taxon>Pythiaceae</taxon>
        <taxon>Globisporangium</taxon>
    </lineage>
</organism>
<name>K3WII0_GLOUD</name>
<dbReference type="EnsemblProtists" id="PYU1_T004772">
    <property type="protein sequence ID" value="PYU1_T004772"/>
    <property type="gene ID" value="PYU1_G004761"/>
</dbReference>
<reference evidence="3" key="2">
    <citation type="submission" date="2010-04" db="EMBL/GenBank/DDBJ databases">
        <authorList>
            <person name="Buell R."/>
            <person name="Hamilton J."/>
            <person name="Hostetler J."/>
        </authorList>
    </citation>
    <scope>NUCLEOTIDE SEQUENCE [LARGE SCALE GENOMIC DNA]</scope>
    <source>
        <strain evidence="3">DAOM:BR144</strain>
    </source>
</reference>
<reference evidence="2" key="3">
    <citation type="submission" date="2015-02" db="UniProtKB">
        <authorList>
            <consortium name="EnsemblProtists"/>
        </authorList>
    </citation>
    <scope>IDENTIFICATION</scope>
    <source>
        <strain evidence="2">DAOM BR144</strain>
    </source>
</reference>
<dbReference type="HOGENOM" id="CLU_045333_0_0_1"/>
<dbReference type="Proteomes" id="UP000019132">
    <property type="component" value="Unassembled WGS sequence"/>
</dbReference>
<evidence type="ECO:0000313" key="2">
    <source>
        <dbReference type="EnsemblProtists" id="PYU1_T004772"/>
    </source>
</evidence>
<dbReference type="VEuPathDB" id="FungiDB:PYU1_G004761"/>
<feature type="compositionally biased region" description="Basic residues" evidence="1">
    <location>
        <begin position="102"/>
        <end position="111"/>
    </location>
</feature>
<feature type="compositionally biased region" description="Low complexity" evidence="1">
    <location>
        <begin position="320"/>
        <end position="341"/>
    </location>
</feature>
<dbReference type="PANTHER" id="PTHR35213">
    <property type="entry name" value="RING-TYPE DOMAIN-CONTAINING PROTEIN-RELATED"/>
    <property type="match status" value="1"/>
</dbReference>
<evidence type="ECO:0000256" key="1">
    <source>
        <dbReference type="SAM" id="MobiDB-lite"/>
    </source>
</evidence>
<feature type="region of interest" description="Disordered" evidence="1">
    <location>
        <begin position="56"/>
        <end position="125"/>
    </location>
</feature>
<dbReference type="EMBL" id="GL376631">
    <property type="status" value="NOT_ANNOTATED_CDS"/>
    <property type="molecule type" value="Genomic_DNA"/>
</dbReference>
<evidence type="ECO:0000313" key="3">
    <source>
        <dbReference type="Proteomes" id="UP000019132"/>
    </source>
</evidence>
<sequence>MLSMVNAERNTDARATALTHANSAGASIDQEPYIKSDHKSISVPVLAKHEEYASAEAQYHNNSSDSRMTRGALAASTNTVHASQQQQSGTISGGAESDTSTKSRKEKRSTKSKCPPGLRSGKWTPEEEAFTNTIIHYFKRGLLNVEDGTSLRWYLAKRLNCEAMRVTKKLKGNSSIGKQIFRALENTEENREAIAQANSELAIVENLFLESLASTHATAAVAGTASGAIGANSNKKSSPHKASAMVKQPPNLEAKKLVVLSKAKPGFHSRFDQSNVRANSEDAKLLLHFFVEAHDIPTTTATTMTTMDAALMEKKRLFSDVESSQSSSSSDSRSGVAGDDSPPSKRHSVKIENLM</sequence>
<dbReference type="AlphaFoldDB" id="K3WII0"/>
<dbReference type="eggNOG" id="ENOG502S2DD">
    <property type="taxonomic scope" value="Eukaryota"/>
</dbReference>